<evidence type="ECO:0000256" key="3">
    <source>
        <dbReference type="ARBA" id="ARBA00022989"/>
    </source>
</evidence>
<feature type="domain" description="Major facilitator superfamily (MFS) profile" evidence="6">
    <location>
        <begin position="20"/>
        <end position="427"/>
    </location>
</feature>
<sequence length="453" mass="47826">MTTTTTKATTSKRTWVRWQIFSILWILVLLNFIDRATLSVAMPFIAEELELTPEAQGVLLGSFFWTYLLFQIPGGWLLDRFGPRRIVGGAGVVWGFFQLIGGFATSGLFLTFTRLGLGATEAPVFPAGAKLNANWLPAKERARGATFVDAAGPFGAAVGGLIVALMIGAFGGWRMAFIVTGAITIVVAALFALYLRDTPAQHKGVNEAELAHIGSDEASVDTATGPLPRAADYLRSRSFWGLMFGRLGWATVWWGIISWTPSYLSTALDFDLAGLGWGTFLVYGMGVVGQLVAGYTADRWRQATPRFNLVMKTIFGVSGLGTAIAIFSLPGATDGAVALALLSTAVFFINFGGLYWAIPAWLAPKKQVGTVGGVMNVASSGGGALAPIVMGFAIGASGGSFAGSFVFLGVCATVYLLGSMLIDFRKPMAHARDRTGDAAAVDEAGAETIGSGR</sequence>
<dbReference type="InterPro" id="IPR020846">
    <property type="entry name" value="MFS_dom"/>
</dbReference>
<dbReference type="InterPro" id="IPR011701">
    <property type="entry name" value="MFS"/>
</dbReference>
<keyword evidence="4 5" id="KW-0472">Membrane</keyword>
<evidence type="ECO:0000256" key="1">
    <source>
        <dbReference type="ARBA" id="ARBA00004651"/>
    </source>
</evidence>
<reference evidence="7 8" key="1">
    <citation type="journal article" date="2019" name="Int. J. Syst. Evol. Microbiol.">
        <title>The Global Catalogue of Microorganisms (GCM) 10K type strain sequencing project: providing services to taxonomists for standard genome sequencing and annotation.</title>
        <authorList>
            <consortium name="The Broad Institute Genomics Platform"/>
            <consortium name="The Broad Institute Genome Sequencing Center for Infectious Disease"/>
            <person name="Wu L."/>
            <person name="Ma J."/>
        </authorList>
    </citation>
    <scope>NUCLEOTIDE SEQUENCE [LARGE SCALE GENOMIC DNA]</scope>
    <source>
        <strain evidence="7 8">JCM 14319</strain>
    </source>
</reference>
<feature type="transmembrane region" description="Helical" evidence="5">
    <location>
        <begin position="335"/>
        <end position="358"/>
    </location>
</feature>
<dbReference type="SUPFAM" id="SSF103473">
    <property type="entry name" value="MFS general substrate transporter"/>
    <property type="match status" value="1"/>
</dbReference>
<feature type="transmembrane region" description="Helical" evidence="5">
    <location>
        <begin position="370"/>
        <end position="395"/>
    </location>
</feature>
<keyword evidence="8" id="KW-1185">Reference proteome</keyword>
<feature type="transmembrane region" description="Helical" evidence="5">
    <location>
        <begin position="90"/>
        <end position="112"/>
    </location>
</feature>
<evidence type="ECO:0000256" key="4">
    <source>
        <dbReference type="ARBA" id="ARBA00023136"/>
    </source>
</evidence>
<evidence type="ECO:0000256" key="2">
    <source>
        <dbReference type="ARBA" id="ARBA00022692"/>
    </source>
</evidence>
<dbReference type="InterPro" id="IPR050382">
    <property type="entry name" value="MFS_Na/Anion_cotransporter"/>
</dbReference>
<feature type="transmembrane region" description="Helical" evidence="5">
    <location>
        <begin position="277"/>
        <end position="297"/>
    </location>
</feature>
<evidence type="ECO:0000313" key="8">
    <source>
        <dbReference type="Proteomes" id="UP001500506"/>
    </source>
</evidence>
<feature type="transmembrane region" description="Helical" evidence="5">
    <location>
        <begin position="20"/>
        <end position="46"/>
    </location>
</feature>
<evidence type="ECO:0000259" key="6">
    <source>
        <dbReference type="PROSITE" id="PS50850"/>
    </source>
</evidence>
<keyword evidence="2 5" id="KW-0812">Transmembrane</keyword>
<dbReference type="Proteomes" id="UP001500506">
    <property type="component" value="Unassembled WGS sequence"/>
</dbReference>
<dbReference type="EMBL" id="BAAANH010000009">
    <property type="protein sequence ID" value="GAA1770836.1"/>
    <property type="molecule type" value="Genomic_DNA"/>
</dbReference>
<accession>A0ABN2L1E6</accession>
<feature type="transmembrane region" description="Helical" evidence="5">
    <location>
        <begin position="309"/>
        <end position="329"/>
    </location>
</feature>
<dbReference type="PANTHER" id="PTHR11662:SF399">
    <property type="entry name" value="FI19708P1-RELATED"/>
    <property type="match status" value="1"/>
</dbReference>
<gene>
    <name evidence="7" type="ORF">GCM10009747_35100</name>
</gene>
<dbReference type="PROSITE" id="PS50850">
    <property type="entry name" value="MFS"/>
    <property type="match status" value="1"/>
</dbReference>
<dbReference type="Gene3D" id="1.20.1250.20">
    <property type="entry name" value="MFS general substrate transporter like domains"/>
    <property type="match status" value="2"/>
</dbReference>
<name>A0ABN2L1E6_9MICO</name>
<organism evidence="7 8">
    <name type="scientific">Agromyces humatus</name>
    <dbReference type="NCBI Taxonomy" id="279573"/>
    <lineage>
        <taxon>Bacteria</taxon>
        <taxon>Bacillati</taxon>
        <taxon>Actinomycetota</taxon>
        <taxon>Actinomycetes</taxon>
        <taxon>Micrococcales</taxon>
        <taxon>Microbacteriaceae</taxon>
        <taxon>Agromyces</taxon>
    </lineage>
</organism>
<comment type="caution">
    <text evidence="7">The sequence shown here is derived from an EMBL/GenBank/DDBJ whole genome shotgun (WGS) entry which is preliminary data.</text>
</comment>
<protein>
    <submittedName>
        <fullName evidence="7">MFS transporter</fullName>
    </submittedName>
</protein>
<dbReference type="RefSeq" id="WP_232499560.1">
    <property type="nucleotide sequence ID" value="NZ_BAAANH010000009.1"/>
</dbReference>
<dbReference type="Pfam" id="PF07690">
    <property type="entry name" value="MFS_1"/>
    <property type="match status" value="1"/>
</dbReference>
<comment type="subcellular location">
    <subcellularLocation>
        <location evidence="1">Cell membrane</location>
        <topology evidence="1">Multi-pass membrane protein</topology>
    </subcellularLocation>
</comment>
<keyword evidence="3 5" id="KW-1133">Transmembrane helix</keyword>
<proteinExistence type="predicted"/>
<dbReference type="InterPro" id="IPR036259">
    <property type="entry name" value="MFS_trans_sf"/>
</dbReference>
<feature type="transmembrane region" description="Helical" evidence="5">
    <location>
        <begin position="58"/>
        <end position="78"/>
    </location>
</feature>
<evidence type="ECO:0000256" key="5">
    <source>
        <dbReference type="SAM" id="Phobius"/>
    </source>
</evidence>
<evidence type="ECO:0000313" key="7">
    <source>
        <dbReference type="EMBL" id="GAA1770836.1"/>
    </source>
</evidence>
<dbReference type="CDD" id="cd17319">
    <property type="entry name" value="MFS_ExuT_GudP_like"/>
    <property type="match status" value="1"/>
</dbReference>
<dbReference type="PANTHER" id="PTHR11662">
    <property type="entry name" value="SOLUTE CARRIER FAMILY 17"/>
    <property type="match status" value="1"/>
</dbReference>
<feature type="transmembrane region" description="Helical" evidence="5">
    <location>
        <begin position="401"/>
        <end position="422"/>
    </location>
</feature>
<feature type="transmembrane region" description="Helical" evidence="5">
    <location>
        <begin position="239"/>
        <end position="257"/>
    </location>
</feature>
<feature type="transmembrane region" description="Helical" evidence="5">
    <location>
        <begin position="176"/>
        <end position="195"/>
    </location>
</feature>